<sequence>MRASIPAAWSLGGLLLLVVGNATANDIEGEIASINDDDSAFTVQGIEFFTDDDTDYNDGLNRFEDLAVGQRVEVDFEYRDERHFATEIELED</sequence>
<dbReference type="AlphaFoldDB" id="A0A3E0X1R2"/>
<dbReference type="InterPro" id="IPR043724">
    <property type="entry name" value="DUF5666"/>
</dbReference>
<dbReference type="RefSeq" id="WP_116300439.1">
    <property type="nucleotide sequence ID" value="NZ_NFZV01000001.1"/>
</dbReference>
<evidence type="ECO:0000259" key="2">
    <source>
        <dbReference type="Pfam" id="PF18914"/>
    </source>
</evidence>
<feature type="domain" description="DUF5666" evidence="2">
    <location>
        <begin position="28"/>
        <end position="89"/>
    </location>
</feature>
<reference evidence="4" key="1">
    <citation type="submission" date="2017-05" db="EMBL/GenBank/DDBJ databases">
        <authorList>
            <person name="Sharma S."/>
            <person name="Sidhu C."/>
            <person name="Pinnaka A.K."/>
        </authorList>
    </citation>
    <scope>NUCLEOTIDE SEQUENCE [LARGE SCALE GENOMIC DNA]</scope>
    <source>
        <strain evidence="4">AK93</strain>
    </source>
</reference>
<keyword evidence="4" id="KW-1185">Reference proteome</keyword>
<dbReference type="EMBL" id="NFZW01000001">
    <property type="protein sequence ID" value="RFA39593.1"/>
    <property type="molecule type" value="Genomic_DNA"/>
</dbReference>
<comment type="caution">
    <text evidence="3">The sequence shown here is derived from an EMBL/GenBank/DDBJ whole genome shotgun (WGS) entry which is preliminary data.</text>
</comment>
<evidence type="ECO:0000313" key="3">
    <source>
        <dbReference type="EMBL" id="RFA39593.1"/>
    </source>
</evidence>
<organism evidence="3 4">
    <name type="scientific">Alkalilimnicola ehrlichii</name>
    <dbReference type="NCBI Taxonomy" id="351052"/>
    <lineage>
        <taxon>Bacteria</taxon>
        <taxon>Pseudomonadati</taxon>
        <taxon>Pseudomonadota</taxon>
        <taxon>Gammaproteobacteria</taxon>
        <taxon>Chromatiales</taxon>
        <taxon>Ectothiorhodospiraceae</taxon>
        <taxon>Alkalilimnicola</taxon>
    </lineage>
</organism>
<dbReference type="Pfam" id="PF18914">
    <property type="entry name" value="DUF5666"/>
    <property type="match status" value="1"/>
</dbReference>
<gene>
    <name evidence="3" type="ORF">CAL65_02210</name>
</gene>
<name>A0A3E0X1R2_9GAMM</name>
<keyword evidence="1" id="KW-0732">Signal</keyword>
<dbReference type="Proteomes" id="UP000256763">
    <property type="component" value="Unassembled WGS sequence"/>
</dbReference>
<protein>
    <recommendedName>
        <fullName evidence="2">DUF5666 domain-containing protein</fullName>
    </recommendedName>
</protein>
<proteinExistence type="predicted"/>
<evidence type="ECO:0000313" key="4">
    <source>
        <dbReference type="Proteomes" id="UP000256763"/>
    </source>
</evidence>
<feature type="chain" id="PRO_5017710065" description="DUF5666 domain-containing protein" evidence="1">
    <location>
        <begin position="25"/>
        <end position="92"/>
    </location>
</feature>
<feature type="signal peptide" evidence="1">
    <location>
        <begin position="1"/>
        <end position="24"/>
    </location>
</feature>
<accession>A0A3E0X1R2</accession>
<evidence type="ECO:0000256" key="1">
    <source>
        <dbReference type="SAM" id="SignalP"/>
    </source>
</evidence>
<dbReference type="OrthoDB" id="6174242at2"/>